<evidence type="ECO:0000313" key="4">
    <source>
        <dbReference type="EMBL" id="RPJ90147.1"/>
    </source>
</evidence>
<feature type="binding site" evidence="2">
    <location>
        <position position="131"/>
    </location>
    <ligand>
        <name>substrate</name>
    </ligand>
</feature>
<dbReference type="RefSeq" id="WP_118933313.1">
    <property type="nucleotide sequence ID" value="NZ_CP061008.1"/>
</dbReference>
<evidence type="ECO:0000313" key="5">
    <source>
        <dbReference type="Proteomes" id="UP000285324"/>
    </source>
</evidence>
<feature type="active site" description="Proton donor/acceptor" evidence="1">
    <location>
        <position position="226"/>
    </location>
</feature>
<comment type="caution">
    <text evidence="4">The sequence shown here is derived from an EMBL/GenBank/DDBJ whole genome shotgun (WGS) entry which is preliminary data.</text>
</comment>
<accession>A0A424WAA3</accession>
<protein>
    <submittedName>
        <fullName evidence="4">SMP-30/gluconolactonase/LRE family protein</fullName>
    </submittedName>
</protein>
<reference evidence="4 5" key="1">
    <citation type="submission" date="2018-08" db="EMBL/GenBank/DDBJ databases">
        <title>Achromobacter xylosoxidans Genome sequencing and assembly.</title>
        <authorList>
            <person name="Wang R."/>
            <person name="Rensing C."/>
            <person name="Li Y."/>
        </authorList>
    </citation>
    <scope>NUCLEOTIDE SEQUENCE [LARGE SCALE GENOMIC DNA]</scope>
    <source>
        <strain evidence="4 5">GD003A</strain>
    </source>
</reference>
<dbReference type="OrthoDB" id="502821at2"/>
<dbReference type="Pfam" id="PF08450">
    <property type="entry name" value="SGL"/>
    <property type="match status" value="1"/>
</dbReference>
<evidence type="ECO:0000259" key="3">
    <source>
        <dbReference type="Pfam" id="PF08450"/>
    </source>
</evidence>
<comment type="cofactor">
    <cofactor evidence="2">
        <name>Zn(2+)</name>
        <dbReference type="ChEBI" id="CHEBI:29105"/>
    </cofactor>
    <text evidence="2">Binds 1 divalent metal cation per subunit.</text>
</comment>
<dbReference type="AlphaFoldDB" id="A0A424WAA3"/>
<keyword evidence="2" id="KW-0479">Metal-binding</keyword>
<feature type="binding site" evidence="2">
    <location>
        <position position="226"/>
    </location>
    <ligand>
        <name>a divalent metal cation</name>
        <dbReference type="ChEBI" id="CHEBI:60240"/>
    </ligand>
</feature>
<dbReference type="GO" id="GO:0046872">
    <property type="term" value="F:metal ion binding"/>
    <property type="evidence" value="ECO:0007669"/>
    <property type="project" value="UniProtKB-KW"/>
</dbReference>
<dbReference type="SUPFAM" id="SSF63829">
    <property type="entry name" value="Calcium-dependent phosphotriesterase"/>
    <property type="match status" value="1"/>
</dbReference>
<dbReference type="PANTHER" id="PTHR47572:SF5">
    <property type="entry name" value="BLR2277 PROTEIN"/>
    <property type="match status" value="1"/>
</dbReference>
<proteinExistence type="predicted"/>
<dbReference type="PANTHER" id="PTHR47572">
    <property type="entry name" value="LIPOPROTEIN-RELATED"/>
    <property type="match status" value="1"/>
</dbReference>
<keyword evidence="2" id="KW-0862">Zinc</keyword>
<dbReference type="Gene3D" id="2.120.10.30">
    <property type="entry name" value="TolB, C-terminal domain"/>
    <property type="match status" value="1"/>
</dbReference>
<gene>
    <name evidence="4" type="ORF">DY367_19050</name>
</gene>
<dbReference type="PRINTS" id="PR01790">
    <property type="entry name" value="SMP30FAMILY"/>
</dbReference>
<dbReference type="InterPro" id="IPR011042">
    <property type="entry name" value="6-blade_b-propeller_TolB-like"/>
</dbReference>
<feature type="binding site" evidence="2">
    <location>
        <position position="178"/>
    </location>
    <ligand>
        <name>a divalent metal cation</name>
        <dbReference type="ChEBI" id="CHEBI:60240"/>
    </ligand>
</feature>
<dbReference type="InterPro" id="IPR051262">
    <property type="entry name" value="SMP-30/CGR1_Lactonase"/>
</dbReference>
<evidence type="ECO:0000256" key="1">
    <source>
        <dbReference type="PIRSR" id="PIRSR605511-1"/>
    </source>
</evidence>
<name>A0A424WAA3_ALCXX</name>
<feature type="binding site" evidence="2">
    <location>
        <position position="46"/>
    </location>
    <ligand>
        <name>a divalent metal cation</name>
        <dbReference type="ChEBI" id="CHEBI:60240"/>
    </ligand>
</feature>
<dbReference type="Proteomes" id="UP000285324">
    <property type="component" value="Unassembled WGS sequence"/>
</dbReference>
<dbReference type="InterPro" id="IPR005511">
    <property type="entry name" value="SMP-30"/>
</dbReference>
<sequence>MFYDPVPRIQASVYARLPDELKWQGQDLNEWVASQPQGNPPRSLLEGPSFGPDGLLYCVDVINGRVLRVDARGEFEPLVQYDGWPNGLKFHRDGRIFIADYKHGIMQFDLERREVRPVLERYNIERFKGVNDLFFSQAGDLYFTDQGMTGWQDPTGRLFRLRPDGKLDCLLDCIPSPNGLVMDLDEHALYVAATRANAIWKVPLLRNGQVGKVGTFIQMSGGGGPDGLALDARGGLCIAHVGLGTVWCMDPLGQPALRIQSPEGLHTTNVAFGGQGGRTLYITESSSASILRVELDVAGKPMYLPAPQAQAL</sequence>
<dbReference type="InterPro" id="IPR013658">
    <property type="entry name" value="SGL"/>
</dbReference>
<organism evidence="4 5">
    <name type="scientific">Alcaligenes xylosoxydans xylosoxydans</name>
    <name type="common">Achromobacter xylosoxidans</name>
    <dbReference type="NCBI Taxonomy" id="85698"/>
    <lineage>
        <taxon>Bacteria</taxon>
        <taxon>Pseudomonadati</taxon>
        <taxon>Pseudomonadota</taxon>
        <taxon>Betaproteobacteria</taxon>
        <taxon>Burkholderiales</taxon>
        <taxon>Alcaligenaceae</taxon>
        <taxon>Achromobacter</taxon>
    </lineage>
</organism>
<evidence type="ECO:0000256" key="2">
    <source>
        <dbReference type="PIRSR" id="PIRSR605511-2"/>
    </source>
</evidence>
<feature type="domain" description="SMP-30/Gluconolactonase/LRE-like region" evidence="3">
    <location>
        <begin position="46"/>
        <end position="284"/>
    </location>
</feature>
<dbReference type="EMBL" id="QVXO01000030">
    <property type="protein sequence ID" value="RPJ90147.1"/>
    <property type="molecule type" value="Genomic_DNA"/>
</dbReference>